<feature type="compositionally biased region" description="Basic residues" evidence="1">
    <location>
        <begin position="188"/>
        <end position="201"/>
    </location>
</feature>
<proteinExistence type="predicted"/>
<reference evidence="2 3" key="1">
    <citation type="submission" date="2024-04" db="EMBL/GenBank/DDBJ databases">
        <authorList>
            <person name="Waldvogel A.-M."/>
            <person name="Schoenle A."/>
        </authorList>
    </citation>
    <scope>NUCLEOTIDE SEQUENCE [LARGE SCALE GENOMIC DNA]</scope>
</reference>
<feature type="compositionally biased region" description="Pro residues" evidence="1">
    <location>
        <begin position="480"/>
        <end position="496"/>
    </location>
</feature>
<feature type="compositionally biased region" description="Pro residues" evidence="1">
    <location>
        <begin position="362"/>
        <end position="400"/>
    </location>
</feature>
<name>A0AAV2K8Q6_KNICA</name>
<evidence type="ECO:0008006" key="4">
    <source>
        <dbReference type="Google" id="ProtNLM"/>
    </source>
</evidence>
<gene>
    <name evidence="2" type="ORF">KC01_LOCUS14681</name>
</gene>
<keyword evidence="3" id="KW-1185">Reference proteome</keyword>
<feature type="compositionally biased region" description="Gly residues" evidence="1">
    <location>
        <begin position="431"/>
        <end position="440"/>
    </location>
</feature>
<protein>
    <recommendedName>
        <fullName evidence="4">Basic proline-rich protein-like</fullName>
    </recommendedName>
</protein>
<dbReference type="EMBL" id="OZ035838">
    <property type="protein sequence ID" value="CAL1584325.1"/>
    <property type="molecule type" value="Genomic_DNA"/>
</dbReference>
<sequence>MLALYLSLARPPAPATTGRRQRQPAQPTGPPSSDGAPPGPPRPGSPPRPRPQPPRARLPRASPPPVLERPPAPPSPRPRRPPGPHRGARSRYPLVPSALSSMQGASHPRAPSATLGGCRRSRHRPRHTYPGRAGRSTPDPHQALNQRRPAPVSPTHRTRGGTTRPVAPPGVGVGVTHPQAPAQNWRPSHTRPSRAGRHHLSHPPAKPAAPPVRAQRPRAPPSQPAPGGVWLGALSTPSGVTGRAQQGCAGPRRPGAPPFRPPPPRPERLSALRGVEGAPTAARSPTRGQQERIPAPRLRGPRHRPHPRGPGAWPTVNPPPPRGGTHNPRSHRGPQGGVAGGCSSHASPAVPTGRAAPRRAWAPPPPAPVPPVPAVPWPPHPPFPPFPLSPPVPLSPPPPLSSGRSLPVHSPGGPAAVVACPPPRLGHWASLGGGGGGGCHTRGPPVAPRPRRFRPQPAHPRGGQRPAPLHGPRRRVPVSTPHPPRRPPPAPRWQKT</sequence>
<evidence type="ECO:0000313" key="3">
    <source>
        <dbReference type="Proteomes" id="UP001497482"/>
    </source>
</evidence>
<feature type="compositionally biased region" description="Basic residues" evidence="1">
    <location>
        <begin position="77"/>
        <end position="89"/>
    </location>
</feature>
<feature type="compositionally biased region" description="Pro residues" evidence="1">
    <location>
        <begin position="37"/>
        <end position="76"/>
    </location>
</feature>
<feature type="compositionally biased region" description="Low complexity" evidence="1">
    <location>
        <begin position="401"/>
        <end position="411"/>
    </location>
</feature>
<dbReference type="Proteomes" id="UP001497482">
    <property type="component" value="Chromosome 16"/>
</dbReference>
<evidence type="ECO:0000313" key="2">
    <source>
        <dbReference type="EMBL" id="CAL1584325.1"/>
    </source>
</evidence>
<evidence type="ECO:0000256" key="1">
    <source>
        <dbReference type="SAM" id="MobiDB-lite"/>
    </source>
</evidence>
<feature type="compositionally biased region" description="Basic residues" evidence="1">
    <location>
        <begin position="119"/>
        <end position="129"/>
    </location>
</feature>
<feature type="region of interest" description="Disordered" evidence="1">
    <location>
        <begin position="428"/>
        <end position="496"/>
    </location>
</feature>
<organism evidence="2 3">
    <name type="scientific">Knipowitschia caucasica</name>
    <name type="common">Caucasian dwarf goby</name>
    <name type="synonym">Pomatoschistus caucasicus</name>
    <dbReference type="NCBI Taxonomy" id="637954"/>
    <lineage>
        <taxon>Eukaryota</taxon>
        <taxon>Metazoa</taxon>
        <taxon>Chordata</taxon>
        <taxon>Craniata</taxon>
        <taxon>Vertebrata</taxon>
        <taxon>Euteleostomi</taxon>
        <taxon>Actinopterygii</taxon>
        <taxon>Neopterygii</taxon>
        <taxon>Teleostei</taxon>
        <taxon>Neoteleostei</taxon>
        <taxon>Acanthomorphata</taxon>
        <taxon>Gobiaria</taxon>
        <taxon>Gobiiformes</taxon>
        <taxon>Gobioidei</taxon>
        <taxon>Gobiidae</taxon>
        <taxon>Gobiinae</taxon>
        <taxon>Knipowitschia</taxon>
    </lineage>
</organism>
<feature type="compositionally biased region" description="Pro residues" evidence="1">
    <location>
        <begin position="254"/>
        <end position="264"/>
    </location>
</feature>
<accession>A0AAV2K8Q6</accession>
<dbReference type="AlphaFoldDB" id="A0AAV2K8Q6"/>
<feature type="region of interest" description="Disordered" evidence="1">
    <location>
        <begin position="1"/>
        <end position="411"/>
    </location>
</feature>